<feature type="compositionally biased region" description="Basic and acidic residues" evidence="1">
    <location>
        <begin position="546"/>
        <end position="558"/>
    </location>
</feature>
<feature type="compositionally biased region" description="Polar residues" evidence="1">
    <location>
        <begin position="1"/>
        <end position="21"/>
    </location>
</feature>
<feature type="compositionally biased region" description="Acidic residues" evidence="1">
    <location>
        <begin position="632"/>
        <end position="645"/>
    </location>
</feature>
<evidence type="ECO:0000313" key="3">
    <source>
        <dbReference type="Proteomes" id="UP000629468"/>
    </source>
</evidence>
<protein>
    <submittedName>
        <fullName evidence="2">Uncharacterized protein</fullName>
    </submittedName>
</protein>
<feature type="region of interest" description="Disordered" evidence="1">
    <location>
        <begin position="731"/>
        <end position="791"/>
    </location>
</feature>
<sequence length="925" mass="102163">MSSHSSNPHPYAIKTTSTGILSRSNSSRSATAAHHFVPSSPTKPTSTHPRPINHRYSSSLNSNELPRPLPVPPSDNYTRDRRADTLPNLFGIDDDLPDDPRTWSPSDLSTYLSASLRLTSADLPPLVVHDITAFVRSQKLTGKKFLRLTDGDFDAYDLNQRWQNALLRASRVLRQDSIRGRVWNTSSFLTGEDDPNTYSSTSSSSSLNDGQRGRRESNGRVKGMIASFERSSSPTKSTSSTSSRNISPTKSSNIIPRSRPRPQSDILPSRHHLETPEHKKESRMLPYPPTNYGVYAPPLLPQDTSSSEYTPFPSGVLPFSPQSTGTMSIPSPDYPISGGVGGVGEIGLGFPPQQTTQSFADPYHIDNTNSRRLPFPPHTGQYYQSPLPLGNDDDEGIREDMRLERGMMRVFDEPEHVVINHDDDRNTTSTLPVPVPLSLPHSLSPSQPHISMTHHQEILSPQPRFFGPLGGRESPTKVLEEKLEALLEPRPRSRIVSRVVSSSGGSVSRPRSRVASMNLNGSLNGSLRGKKGGSRVGTPVNGSLRNEGDDGGDNKLEDMTQQQQPRTRVVSISSRNHAHRLSGVEVWGESHPHHHHHHHLKKRSGIPFNEEEVDGFVINDHPTTTTDKVKEEEEDESVTSSEDGEIGNIDAVLEKSESVLTKEPKSSVITVLEREPLRVEEEEEEESVEALLEKEENRVGGEAWESVGEVETVKRVGGEEEKKVGVEDVFGDRDDSMTSSSSSGGGGLITSGGLYETSHTSGIGKNMRLRKKARKSDDVKAPPPLPTMTTTTANATTMTDEVDDRDDDEIEVLREKVKEMREMVEDVRGRLGNVEMWIEGQERRVGNKKEEDKVQRSNGNQGASLSTTTIDIGEKNEEMGIECIVVCGVGWDWDVYGGVEDVGEETGRRWGIWSGEDGWAWGYDE</sequence>
<feature type="region of interest" description="Disordered" evidence="1">
    <location>
        <begin position="844"/>
        <end position="871"/>
    </location>
</feature>
<proteinExistence type="predicted"/>
<evidence type="ECO:0000313" key="2">
    <source>
        <dbReference type="EMBL" id="KAF7773452.1"/>
    </source>
</evidence>
<reference evidence="2 3" key="1">
    <citation type="journal article" name="Sci. Rep.">
        <title>Telomere-to-telomere assembled and centromere annotated genomes of the two main subspecies of the button mushroom Agaricus bisporus reveal especially polymorphic chromosome ends.</title>
        <authorList>
            <person name="Sonnenberg A.S.M."/>
            <person name="Sedaghat-Telgerd N."/>
            <person name="Lavrijssen B."/>
            <person name="Ohm R.A."/>
            <person name="Hendrickx P.M."/>
            <person name="Scholtmeijer K."/>
            <person name="Baars J.J.P."/>
            <person name="van Peer A."/>
        </authorList>
    </citation>
    <scope>NUCLEOTIDE SEQUENCE [LARGE SCALE GENOMIC DNA]</scope>
    <source>
        <strain evidence="2 3">H119_p4</strain>
    </source>
</reference>
<feature type="region of interest" description="Disordered" evidence="1">
    <location>
        <begin position="617"/>
        <end position="646"/>
    </location>
</feature>
<feature type="region of interest" description="Disordered" evidence="1">
    <location>
        <begin position="497"/>
        <end position="571"/>
    </location>
</feature>
<feature type="compositionally biased region" description="Low complexity" evidence="1">
    <location>
        <begin position="38"/>
        <end position="50"/>
    </location>
</feature>
<organism evidence="2 3">
    <name type="scientific">Agaricus bisporus var. burnettii</name>
    <dbReference type="NCBI Taxonomy" id="192524"/>
    <lineage>
        <taxon>Eukaryota</taxon>
        <taxon>Fungi</taxon>
        <taxon>Dikarya</taxon>
        <taxon>Basidiomycota</taxon>
        <taxon>Agaricomycotina</taxon>
        <taxon>Agaricomycetes</taxon>
        <taxon>Agaricomycetidae</taxon>
        <taxon>Agaricales</taxon>
        <taxon>Agaricineae</taxon>
        <taxon>Agaricaceae</taxon>
        <taxon>Agaricus</taxon>
    </lineage>
</organism>
<dbReference type="EMBL" id="JABXXO010000007">
    <property type="protein sequence ID" value="KAF7773452.1"/>
    <property type="molecule type" value="Genomic_DNA"/>
</dbReference>
<feature type="compositionally biased region" description="Polar residues" evidence="1">
    <location>
        <begin position="515"/>
        <end position="525"/>
    </location>
</feature>
<dbReference type="AlphaFoldDB" id="A0A8H7F227"/>
<feature type="compositionally biased region" description="Basic and acidic residues" evidence="1">
    <location>
        <begin position="844"/>
        <end position="855"/>
    </location>
</feature>
<gene>
    <name evidence="2" type="ORF">Agabi119p4_5619</name>
</gene>
<feature type="compositionally biased region" description="Polar residues" evidence="1">
    <location>
        <begin position="559"/>
        <end position="571"/>
    </location>
</feature>
<feature type="compositionally biased region" description="Polar residues" evidence="1">
    <location>
        <begin position="856"/>
        <end position="870"/>
    </location>
</feature>
<feature type="region of interest" description="Disordered" evidence="1">
    <location>
        <begin position="189"/>
        <end position="287"/>
    </location>
</feature>
<feature type="compositionally biased region" description="Basic and acidic residues" evidence="1">
    <location>
        <begin position="271"/>
        <end position="283"/>
    </location>
</feature>
<feature type="compositionally biased region" description="Low complexity" evidence="1">
    <location>
        <begin position="497"/>
        <end position="509"/>
    </location>
</feature>
<feature type="compositionally biased region" description="Low complexity" evidence="1">
    <location>
        <begin position="230"/>
        <end position="253"/>
    </location>
</feature>
<feature type="region of interest" description="Disordered" evidence="1">
    <location>
        <begin position="1"/>
        <end position="82"/>
    </location>
</feature>
<dbReference type="Proteomes" id="UP000629468">
    <property type="component" value="Unassembled WGS sequence"/>
</dbReference>
<comment type="caution">
    <text evidence="2">The sequence shown here is derived from an EMBL/GenBank/DDBJ whole genome shotgun (WGS) entry which is preliminary data.</text>
</comment>
<feature type="compositionally biased region" description="Polar residues" evidence="1">
    <location>
        <begin position="55"/>
        <end position="64"/>
    </location>
</feature>
<evidence type="ECO:0000256" key="1">
    <source>
        <dbReference type="SAM" id="MobiDB-lite"/>
    </source>
</evidence>
<name>A0A8H7F227_AGABI</name>
<accession>A0A8H7F227</accession>